<sequence>MVNFEQNRLEAIKYAVELNQKWDINRLIHNASLHCSAIESNNHLKDIRKLHRISKSDECLKETIQTATFYCGANNLLSALYFINGNYMQSDIWYARYIHAANRVLGQTNELNDMDK</sequence>
<dbReference type="RefSeq" id="WP_127087625.1">
    <property type="nucleotide sequence ID" value="NZ_RSCL01000063.1"/>
</dbReference>
<accession>A0A3S5K2Q9</accession>
<evidence type="ECO:0000313" key="2">
    <source>
        <dbReference type="Proteomes" id="UP000271624"/>
    </source>
</evidence>
<gene>
    <name evidence="1" type="ORF">DSM106972_097320</name>
</gene>
<name>A0A3S5K2Q9_9CYAN</name>
<comment type="caution">
    <text evidence="1">The sequence shown here is derived from an EMBL/GenBank/DDBJ whole genome shotgun (WGS) entry which is preliminary data.</text>
</comment>
<protein>
    <submittedName>
        <fullName evidence="1">Uncharacterized protein</fullName>
    </submittedName>
</protein>
<evidence type="ECO:0000313" key="1">
    <source>
        <dbReference type="EMBL" id="RUS93138.1"/>
    </source>
</evidence>
<proteinExistence type="predicted"/>
<reference evidence="1" key="1">
    <citation type="submission" date="2018-12" db="EMBL/GenBank/DDBJ databases">
        <authorList>
            <person name="Will S."/>
            <person name="Neumann-Schaal M."/>
            <person name="Henke P."/>
        </authorList>
    </citation>
    <scope>NUCLEOTIDE SEQUENCE</scope>
    <source>
        <strain evidence="1">PCC 7102</strain>
    </source>
</reference>
<keyword evidence="2" id="KW-1185">Reference proteome</keyword>
<dbReference type="AlphaFoldDB" id="A0A3S5K2Q9"/>
<dbReference type="EMBL" id="RSCL01000063">
    <property type="protein sequence ID" value="RUS93138.1"/>
    <property type="molecule type" value="Genomic_DNA"/>
</dbReference>
<dbReference type="Proteomes" id="UP000271624">
    <property type="component" value="Unassembled WGS sequence"/>
</dbReference>
<dbReference type="OrthoDB" id="9920186at2"/>
<organism evidence="1 2">
    <name type="scientific">Dulcicalothrix desertica PCC 7102</name>
    <dbReference type="NCBI Taxonomy" id="232991"/>
    <lineage>
        <taxon>Bacteria</taxon>
        <taxon>Bacillati</taxon>
        <taxon>Cyanobacteriota</taxon>
        <taxon>Cyanophyceae</taxon>
        <taxon>Nostocales</taxon>
        <taxon>Calotrichaceae</taxon>
        <taxon>Dulcicalothrix</taxon>
    </lineage>
</organism>
<reference evidence="1" key="2">
    <citation type="journal article" date="2019" name="Genome Biol. Evol.">
        <title>Day and night: Metabolic profiles and evolutionary relationships of six axenic non-marine cyanobacteria.</title>
        <authorList>
            <person name="Will S.E."/>
            <person name="Henke P."/>
            <person name="Boedeker C."/>
            <person name="Huang S."/>
            <person name="Brinkmann H."/>
            <person name="Rohde M."/>
            <person name="Jarek M."/>
            <person name="Friedl T."/>
            <person name="Seufert S."/>
            <person name="Schumacher M."/>
            <person name="Overmann J."/>
            <person name="Neumann-Schaal M."/>
            <person name="Petersen J."/>
        </authorList>
    </citation>
    <scope>NUCLEOTIDE SEQUENCE [LARGE SCALE GENOMIC DNA]</scope>
    <source>
        <strain evidence="1">PCC 7102</strain>
    </source>
</reference>